<dbReference type="InterPro" id="IPR011043">
    <property type="entry name" value="Gal_Oxase/kelch_b-propeller"/>
</dbReference>
<sequence length="138" mass="15114">MHGYAAFSDNSIQPIFPLFPYGKMNYEKWGIFDWVYLPSTGRLWMLGSGSPSGGTDLLRFDMTAHTWSVRAYYPTLTEPGYFGAMYGINNGTFYASANSNGNIWAIDTTGARAPDIVSNGPPSASNDGTRCVLNMEVS</sequence>
<reference evidence="2 3" key="1">
    <citation type="journal article" date="2024" name="IMA Fungus">
        <title>IMA Genome - F19 : A genome assembly and annotation guide to empower mycologists, including annotated draft genome sequences of Ceratocystis pirilliformis, Diaporthe australafricana, Fusarium ophioides, Paecilomyces lecythidis, and Sporothrix stenoceras.</title>
        <authorList>
            <person name="Aylward J."/>
            <person name="Wilson A.M."/>
            <person name="Visagie C.M."/>
            <person name="Spraker J."/>
            <person name="Barnes I."/>
            <person name="Buitendag C."/>
            <person name="Ceriani C."/>
            <person name="Del Mar Angel L."/>
            <person name="du Plessis D."/>
            <person name="Fuchs T."/>
            <person name="Gasser K."/>
            <person name="Kramer D."/>
            <person name="Li W."/>
            <person name="Munsamy K."/>
            <person name="Piso A."/>
            <person name="Price J.L."/>
            <person name="Sonnekus B."/>
            <person name="Thomas C."/>
            <person name="van der Nest A."/>
            <person name="van Dijk A."/>
            <person name="van Heerden A."/>
            <person name="van Vuuren N."/>
            <person name="Yilmaz N."/>
            <person name="Duong T.A."/>
            <person name="van der Merwe N.A."/>
            <person name="Wingfield M.J."/>
            <person name="Wingfield B.D."/>
        </authorList>
    </citation>
    <scope>NUCLEOTIDE SEQUENCE [LARGE SCALE GENOMIC DNA]</scope>
    <source>
        <strain evidence="2 3">CMW 5346</strain>
    </source>
</reference>
<evidence type="ECO:0000259" key="1">
    <source>
        <dbReference type="Pfam" id="PF21959"/>
    </source>
</evidence>
<dbReference type="SUPFAM" id="SSF50965">
    <property type="entry name" value="Galactose oxidase, central domain"/>
    <property type="match status" value="1"/>
</dbReference>
<dbReference type="Proteomes" id="UP001583186">
    <property type="component" value="Unassembled WGS sequence"/>
</dbReference>
<dbReference type="InterPro" id="IPR054215">
    <property type="entry name" value="DUF6923"/>
</dbReference>
<proteinExistence type="predicted"/>
<comment type="caution">
    <text evidence="2">The sequence shown here is derived from an EMBL/GenBank/DDBJ whole genome shotgun (WGS) entry which is preliminary data.</text>
</comment>
<dbReference type="EMBL" id="JAWCUI010000050">
    <property type="protein sequence ID" value="KAL1891712.1"/>
    <property type="molecule type" value="Genomic_DNA"/>
</dbReference>
<evidence type="ECO:0000313" key="3">
    <source>
        <dbReference type="Proteomes" id="UP001583186"/>
    </source>
</evidence>
<accession>A0ABR3YV05</accession>
<feature type="domain" description="DUF6923" evidence="1">
    <location>
        <begin position="31"/>
        <end position="132"/>
    </location>
</feature>
<name>A0ABR3YV05_9PEZI</name>
<protein>
    <recommendedName>
        <fullName evidence="1">DUF6923 domain-containing protein</fullName>
    </recommendedName>
</protein>
<dbReference type="Pfam" id="PF21959">
    <property type="entry name" value="DUF6923"/>
    <property type="match status" value="1"/>
</dbReference>
<keyword evidence="3" id="KW-1185">Reference proteome</keyword>
<organism evidence="2 3">
    <name type="scientific">Sporothrix stenoceras</name>
    <dbReference type="NCBI Taxonomy" id="5173"/>
    <lineage>
        <taxon>Eukaryota</taxon>
        <taxon>Fungi</taxon>
        <taxon>Dikarya</taxon>
        <taxon>Ascomycota</taxon>
        <taxon>Pezizomycotina</taxon>
        <taxon>Sordariomycetes</taxon>
        <taxon>Sordariomycetidae</taxon>
        <taxon>Ophiostomatales</taxon>
        <taxon>Ophiostomataceae</taxon>
        <taxon>Sporothrix</taxon>
    </lineage>
</organism>
<evidence type="ECO:0000313" key="2">
    <source>
        <dbReference type="EMBL" id="KAL1891712.1"/>
    </source>
</evidence>
<gene>
    <name evidence="2" type="ORF">Sste5346_007461</name>
</gene>